<dbReference type="PANTHER" id="PTHR43776">
    <property type="entry name" value="TRANSPORT ATP-BINDING PROTEIN"/>
    <property type="match status" value="1"/>
</dbReference>
<gene>
    <name evidence="5" type="ORF">FM037_18995</name>
</gene>
<dbReference type="SUPFAM" id="SSF52540">
    <property type="entry name" value="P-loop containing nucleoside triphosphate hydrolases"/>
    <property type="match status" value="1"/>
</dbReference>
<name>A0ABX5X0P8_9GAMM</name>
<dbReference type="InterPro" id="IPR027417">
    <property type="entry name" value="P-loop_NTPase"/>
</dbReference>
<dbReference type="PANTHER" id="PTHR43776:SF6">
    <property type="entry name" value="DIPEPTIDE TRANSPORT ATP-BINDING PROTEIN DPPF"/>
    <property type="match status" value="1"/>
</dbReference>
<dbReference type="RefSeq" id="WP_144047273.1">
    <property type="nucleotide sequence ID" value="NZ_CP041614.1"/>
</dbReference>
<dbReference type="Proteomes" id="UP000315947">
    <property type="component" value="Chromosome"/>
</dbReference>
<keyword evidence="2" id="KW-0547">Nucleotide-binding</keyword>
<dbReference type="PROSITE" id="PS50893">
    <property type="entry name" value="ABC_TRANSPORTER_2"/>
    <property type="match status" value="1"/>
</dbReference>
<keyword evidence="3 5" id="KW-0067">ATP-binding</keyword>
<sequence length="270" mass="30767">MKTPLLQVNNLSKRFYAGYKGFKREYNQALSPVSFELNTGETLAIVGEAGSGKSTLARILVGAEVRSSGEIYFEGEALEKRNLKQRCKLIRMIFQDPNTSLNPKLTIGDLLDEPLKFNTKLDARQRRAQVVDKLRKVGLLPEHADFYPHMISEGMKQRVAVARALMLDPKIIIADEALTALDLSVRSQILNLLLKLQKEMGLSYIFVSHNLSIIRHFSDKVMVLHHGEMVEKATTEELFNAPKHEYTQRLIQELTLFSQKRHNRTLKKHG</sequence>
<evidence type="ECO:0000259" key="4">
    <source>
        <dbReference type="PROSITE" id="PS50893"/>
    </source>
</evidence>
<keyword evidence="6" id="KW-1185">Reference proteome</keyword>
<evidence type="ECO:0000256" key="1">
    <source>
        <dbReference type="ARBA" id="ARBA00022448"/>
    </source>
</evidence>
<dbReference type="GO" id="GO:0005524">
    <property type="term" value="F:ATP binding"/>
    <property type="evidence" value="ECO:0007669"/>
    <property type="project" value="UniProtKB-KW"/>
</dbReference>
<evidence type="ECO:0000313" key="6">
    <source>
        <dbReference type="Proteomes" id="UP000315947"/>
    </source>
</evidence>
<reference evidence="5 6" key="1">
    <citation type="submission" date="2019-07" db="EMBL/GenBank/DDBJ databases">
        <title>Shewanella sp. YLB-06 whole genomic sequence.</title>
        <authorList>
            <person name="Yu L."/>
        </authorList>
    </citation>
    <scope>NUCLEOTIDE SEQUENCE [LARGE SCALE GENOMIC DNA]</scope>
    <source>
        <strain evidence="5 6">YLB-06</strain>
    </source>
</reference>
<keyword evidence="1" id="KW-0813">Transport</keyword>
<dbReference type="InterPro" id="IPR003439">
    <property type="entry name" value="ABC_transporter-like_ATP-bd"/>
</dbReference>
<evidence type="ECO:0000256" key="2">
    <source>
        <dbReference type="ARBA" id="ARBA00022741"/>
    </source>
</evidence>
<dbReference type="EMBL" id="CP041614">
    <property type="protein sequence ID" value="QDO84926.1"/>
    <property type="molecule type" value="Genomic_DNA"/>
</dbReference>
<feature type="domain" description="ABC transporter" evidence="4">
    <location>
        <begin position="6"/>
        <end position="251"/>
    </location>
</feature>
<protein>
    <submittedName>
        <fullName evidence="5">ATP-binding cassette domain-containing protein</fullName>
    </submittedName>
</protein>
<organism evidence="5 6">
    <name type="scientific">Shewanella psychropiezotolerans</name>
    <dbReference type="NCBI Taxonomy" id="2593655"/>
    <lineage>
        <taxon>Bacteria</taxon>
        <taxon>Pseudomonadati</taxon>
        <taxon>Pseudomonadota</taxon>
        <taxon>Gammaproteobacteria</taxon>
        <taxon>Alteromonadales</taxon>
        <taxon>Shewanellaceae</taxon>
        <taxon>Shewanella</taxon>
    </lineage>
</organism>
<dbReference type="Gene3D" id="3.40.50.300">
    <property type="entry name" value="P-loop containing nucleotide triphosphate hydrolases"/>
    <property type="match status" value="1"/>
</dbReference>
<dbReference type="InterPro" id="IPR003593">
    <property type="entry name" value="AAA+_ATPase"/>
</dbReference>
<proteinExistence type="predicted"/>
<dbReference type="InterPro" id="IPR050319">
    <property type="entry name" value="ABC_transp_ATP-bind"/>
</dbReference>
<evidence type="ECO:0000313" key="5">
    <source>
        <dbReference type="EMBL" id="QDO84926.1"/>
    </source>
</evidence>
<accession>A0ABX5X0P8</accession>
<dbReference type="SMART" id="SM00382">
    <property type="entry name" value="AAA"/>
    <property type="match status" value="1"/>
</dbReference>
<dbReference type="CDD" id="cd03257">
    <property type="entry name" value="ABC_NikE_OppD_transporters"/>
    <property type="match status" value="1"/>
</dbReference>
<evidence type="ECO:0000256" key="3">
    <source>
        <dbReference type="ARBA" id="ARBA00022840"/>
    </source>
</evidence>
<dbReference type="Pfam" id="PF00005">
    <property type="entry name" value="ABC_tran"/>
    <property type="match status" value="1"/>
</dbReference>